<organism evidence="1">
    <name type="scientific">Cladocopium goreaui</name>
    <dbReference type="NCBI Taxonomy" id="2562237"/>
    <lineage>
        <taxon>Eukaryota</taxon>
        <taxon>Sar</taxon>
        <taxon>Alveolata</taxon>
        <taxon>Dinophyceae</taxon>
        <taxon>Suessiales</taxon>
        <taxon>Symbiodiniaceae</taxon>
        <taxon>Cladocopium</taxon>
    </lineage>
</organism>
<keyword evidence="2" id="KW-0378">Hydrolase</keyword>
<evidence type="ECO:0000313" key="3">
    <source>
        <dbReference type="Proteomes" id="UP001152797"/>
    </source>
</evidence>
<dbReference type="EMBL" id="CAMXCT020006786">
    <property type="protein sequence ID" value="CAL1173407.1"/>
    <property type="molecule type" value="Genomic_DNA"/>
</dbReference>
<evidence type="ECO:0000313" key="2">
    <source>
        <dbReference type="EMBL" id="CAL4807344.1"/>
    </source>
</evidence>
<comment type="caution">
    <text evidence="1">The sequence shown here is derived from an EMBL/GenBank/DDBJ whole genome shotgun (WGS) entry which is preliminary data.</text>
</comment>
<dbReference type="EMBL" id="CAMXCT030006786">
    <property type="protein sequence ID" value="CAL4807344.1"/>
    <property type="molecule type" value="Genomic_DNA"/>
</dbReference>
<gene>
    <name evidence="1" type="ORF">C1SCF055_LOCUS44481</name>
</gene>
<keyword evidence="2" id="KW-0547">Nucleotide-binding</keyword>
<dbReference type="OrthoDB" id="69177at2759"/>
<protein>
    <submittedName>
        <fullName evidence="2">ATP-dependent DNA helicase CHR12</fullName>
    </submittedName>
</protein>
<name>A0A9P1M4M9_9DINO</name>
<keyword evidence="3" id="KW-1185">Reference proteome</keyword>
<evidence type="ECO:0000313" key="1">
    <source>
        <dbReference type="EMBL" id="CAI4020032.1"/>
    </source>
</evidence>
<accession>A0A9P1M4M9</accession>
<reference evidence="1" key="1">
    <citation type="submission" date="2022-10" db="EMBL/GenBank/DDBJ databases">
        <authorList>
            <person name="Chen Y."/>
            <person name="Dougan E. K."/>
            <person name="Chan C."/>
            <person name="Rhodes N."/>
            <person name="Thang M."/>
        </authorList>
    </citation>
    <scope>NUCLEOTIDE SEQUENCE</scope>
</reference>
<dbReference type="EMBL" id="CAMXCT010006786">
    <property type="protein sequence ID" value="CAI4020032.1"/>
    <property type="molecule type" value="Genomic_DNA"/>
</dbReference>
<dbReference type="Proteomes" id="UP001152797">
    <property type="component" value="Unassembled WGS sequence"/>
</dbReference>
<keyword evidence="2" id="KW-0347">Helicase</keyword>
<keyword evidence="2" id="KW-0067">ATP-binding</keyword>
<dbReference type="AlphaFoldDB" id="A0A9P1M4M9"/>
<reference evidence="2 3" key="2">
    <citation type="submission" date="2024-05" db="EMBL/GenBank/DDBJ databases">
        <authorList>
            <person name="Chen Y."/>
            <person name="Shah S."/>
            <person name="Dougan E. K."/>
            <person name="Thang M."/>
            <person name="Chan C."/>
        </authorList>
    </citation>
    <scope>NUCLEOTIDE SEQUENCE [LARGE SCALE GENOMIC DNA]</scope>
</reference>
<dbReference type="GO" id="GO:0004386">
    <property type="term" value="F:helicase activity"/>
    <property type="evidence" value="ECO:0007669"/>
    <property type="project" value="UniProtKB-KW"/>
</dbReference>
<sequence>MCGSLAAVESFPERLSFCSDRNRADLVADCRRVFTAHTVEKEESESSGKTYWLPIGTSPACALEQIVQEILQWHQHRLSIHDATGAEWWTLWMDGEEDDVGWHWDADYEARDRGDVKHPFLATVTYLEAGGSVAPTAIVEACREESIMAGNGAVIHSAHLSLPVPGKHICFDGTLLHGAPVELRNVFGCVPRTGKKRSARSTLLVNIWRGHRPRDPQRLPSEVAAKLGPVTVASPFALGSQRAAASCELVVGHGVSAQEMSWSFGESDGLSVAFPVPLEAAEASKDADTIRLHFTDGRCGCVG</sequence>
<proteinExistence type="predicted"/>